<sequence>MDISIVIPFYNAGDVLKNCIESVTTQIGVSWELILVDDGSTDESSKIATDFSRKYENIQAFRQANQGVSVARNRGISLSKGKYIYFLDSDDVIKRNALQNMIRDVVTDKYPDLIIFGYEMINVNRIITKQIPKKRVLSGCTFRTDILSIENEVDLNSIWNKCYRLEFLKEIFVDFPEGVRIGEDAVFNYSVFRKVNIVSLLPDVLYQYTMERQGSAMNSHTSDKIELQLRVMDEFRKMLQEFGIDSKKNDLQKMLGLVYQHIWSRCERNQILGILRIRKIRLSSLLFGVTSIKDLIKFGIVIFISGKWAVTH</sequence>
<dbReference type="CDD" id="cd00761">
    <property type="entry name" value="Glyco_tranf_GTA_type"/>
    <property type="match status" value="1"/>
</dbReference>
<reference evidence="4" key="1">
    <citation type="submission" date="2023-08" db="EMBL/GenBank/DDBJ databases">
        <authorList>
            <person name="Page C.A."/>
            <person name="Perez-Diaz I.M."/>
        </authorList>
    </citation>
    <scope>NUCLEOTIDE SEQUENCE</scope>
    <source>
        <strain evidence="4">3.8.38</strain>
    </source>
</reference>
<dbReference type="GO" id="GO:0016757">
    <property type="term" value="F:glycosyltransferase activity"/>
    <property type="evidence" value="ECO:0007669"/>
    <property type="project" value="UniProtKB-KW"/>
</dbReference>
<protein>
    <submittedName>
        <fullName evidence="4">Glycosyltransferase</fullName>
        <ecNumber evidence="4">2.4.-.-</ecNumber>
    </submittedName>
</protein>
<feature type="domain" description="Glycosyltransferase 2-like" evidence="3">
    <location>
        <begin position="4"/>
        <end position="168"/>
    </location>
</feature>
<organism evidence="4 5">
    <name type="scientific">Levilactobacillus namurensis</name>
    <dbReference type="NCBI Taxonomy" id="380393"/>
    <lineage>
        <taxon>Bacteria</taxon>
        <taxon>Bacillati</taxon>
        <taxon>Bacillota</taxon>
        <taxon>Bacilli</taxon>
        <taxon>Lactobacillales</taxon>
        <taxon>Lactobacillaceae</taxon>
        <taxon>Levilactobacillus</taxon>
    </lineage>
</organism>
<dbReference type="AlphaFoldDB" id="A0AAW8W6K6"/>
<dbReference type="PANTHER" id="PTHR22916:SF51">
    <property type="entry name" value="GLYCOSYLTRANSFERASE EPSH-RELATED"/>
    <property type="match status" value="1"/>
</dbReference>
<evidence type="ECO:0000256" key="1">
    <source>
        <dbReference type="ARBA" id="ARBA00022676"/>
    </source>
</evidence>
<evidence type="ECO:0000313" key="4">
    <source>
        <dbReference type="EMBL" id="MDT7015182.1"/>
    </source>
</evidence>
<dbReference type="PANTHER" id="PTHR22916">
    <property type="entry name" value="GLYCOSYLTRANSFERASE"/>
    <property type="match status" value="1"/>
</dbReference>
<dbReference type="SUPFAM" id="SSF53448">
    <property type="entry name" value="Nucleotide-diphospho-sugar transferases"/>
    <property type="match status" value="1"/>
</dbReference>
<dbReference type="EC" id="2.4.-.-" evidence="4"/>
<comment type="caution">
    <text evidence="4">The sequence shown here is derived from an EMBL/GenBank/DDBJ whole genome shotgun (WGS) entry which is preliminary data.</text>
</comment>
<dbReference type="InterPro" id="IPR001173">
    <property type="entry name" value="Glyco_trans_2-like"/>
</dbReference>
<accession>A0AAW8W6K6</accession>
<keyword evidence="2 4" id="KW-0808">Transferase</keyword>
<evidence type="ECO:0000259" key="3">
    <source>
        <dbReference type="Pfam" id="PF00535"/>
    </source>
</evidence>
<proteinExistence type="predicted"/>
<name>A0AAW8W6K6_9LACO</name>
<dbReference type="Gene3D" id="3.90.550.10">
    <property type="entry name" value="Spore Coat Polysaccharide Biosynthesis Protein SpsA, Chain A"/>
    <property type="match status" value="1"/>
</dbReference>
<dbReference type="EMBL" id="JAVLAM010000002">
    <property type="protein sequence ID" value="MDT7015182.1"/>
    <property type="molecule type" value="Genomic_DNA"/>
</dbReference>
<dbReference type="RefSeq" id="WP_313845611.1">
    <property type="nucleotide sequence ID" value="NZ_JAVLAM010000002.1"/>
</dbReference>
<dbReference type="Pfam" id="PF00535">
    <property type="entry name" value="Glycos_transf_2"/>
    <property type="match status" value="1"/>
</dbReference>
<keyword evidence="1 4" id="KW-0328">Glycosyltransferase</keyword>
<evidence type="ECO:0000256" key="2">
    <source>
        <dbReference type="ARBA" id="ARBA00022679"/>
    </source>
</evidence>
<dbReference type="Proteomes" id="UP001254075">
    <property type="component" value="Unassembled WGS sequence"/>
</dbReference>
<gene>
    <name evidence="4" type="ORF">RI532_12395</name>
</gene>
<evidence type="ECO:0000313" key="5">
    <source>
        <dbReference type="Proteomes" id="UP001254075"/>
    </source>
</evidence>
<dbReference type="InterPro" id="IPR029044">
    <property type="entry name" value="Nucleotide-diphossugar_trans"/>
</dbReference>